<reference evidence="2 3" key="1">
    <citation type="submission" date="2021-03" db="EMBL/GenBank/DDBJ databases">
        <title>Genomic Encyclopedia of Type Strains, Phase IV (KMG-IV): sequencing the most valuable type-strain genomes for metagenomic binning, comparative biology and taxonomic classification.</title>
        <authorList>
            <person name="Goeker M."/>
        </authorList>
    </citation>
    <scope>NUCLEOTIDE SEQUENCE [LARGE SCALE GENOMIC DNA]</scope>
    <source>
        <strain evidence="2 3">DSM 24738</strain>
    </source>
</reference>
<gene>
    <name evidence="2" type="ORF">J2Z37_004883</name>
</gene>
<evidence type="ECO:0000313" key="2">
    <source>
        <dbReference type="EMBL" id="MBP1934863.1"/>
    </source>
</evidence>
<name>A0ABS4GX70_9BACL</name>
<accession>A0ABS4GX70</accession>
<feature type="region of interest" description="Disordered" evidence="1">
    <location>
        <begin position="32"/>
        <end position="55"/>
    </location>
</feature>
<evidence type="ECO:0000313" key="3">
    <source>
        <dbReference type="Proteomes" id="UP001519343"/>
    </source>
</evidence>
<organism evidence="2 3">
    <name type="scientific">Ammoniphilus resinae</name>
    <dbReference type="NCBI Taxonomy" id="861532"/>
    <lineage>
        <taxon>Bacteria</taxon>
        <taxon>Bacillati</taxon>
        <taxon>Bacillota</taxon>
        <taxon>Bacilli</taxon>
        <taxon>Bacillales</taxon>
        <taxon>Paenibacillaceae</taxon>
        <taxon>Aneurinibacillus group</taxon>
        <taxon>Ammoniphilus</taxon>
    </lineage>
</organism>
<comment type="caution">
    <text evidence="2">The sequence shown here is derived from an EMBL/GenBank/DDBJ whole genome shotgun (WGS) entry which is preliminary data.</text>
</comment>
<protein>
    <submittedName>
        <fullName evidence="2">Uncharacterized protein</fullName>
    </submittedName>
</protein>
<dbReference type="EMBL" id="JAGGKT010000030">
    <property type="protein sequence ID" value="MBP1934863.1"/>
    <property type="molecule type" value="Genomic_DNA"/>
</dbReference>
<evidence type="ECO:0000256" key="1">
    <source>
        <dbReference type="SAM" id="MobiDB-lite"/>
    </source>
</evidence>
<keyword evidence="3" id="KW-1185">Reference proteome</keyword>
<dbReference type="RefSeq" id="WP_209812839.1">
    <property type="nucleotide sequence ID" value="NZ_JAGGKT010000030.1"/>
</dbReference>
<proteinExistence type="predicted"/>
<dbReference type="Proteomes" id="UP001519343">
    <property type="component" value="Unassembled WGS sequence"/>
</dbReference>
<sequence>MASLAEIQKQNLQRYITQNPNNQDAAARLQAWNTSGSDPGSGYKAPSQPTQPAQANATNIVQQNPMQKAFDDYYKVMNSGFGDAESLARNQASRLAQEKKGAYQASLQNAATNRDVGLRGVESSLADAKQRTEETAFQQYLASRQNMANRGLSGQGLAKDEDTRLQLAHNREILGHERNAADRRYAIDQAYNDQSKALYDQMGQVSESDLYNELFAQYRSQAAQEQSMKAQQLMSYINAMNQQQQQELDNQFRQDQFGLQKEQFQYGQEQDSLNRREADKNRNLELAQWFTQNYGVPVAPKESYQGLLNQVQGIKPLKVQEFEEDKRRFGLNYALEQQAKSISAMNAQTSRMSANNSASNANFNRMMDIWKATGVAPSGISGVEAGTPWYQGTKTTNYNYKTDPDFAEDVGSVMTTPEKSLQMLTSNAQRFIQKYGYEGYQDLMKAARSQIEE</sequence>